<dbReference type="Gene3D" id="3.90.1200.10">
    <property type="match status" value="1"/>
</dbReference>
<dbReference type="Proteomes" id="UP000034875">
    <property type="component" value="Unassembled WGS sequence"/>
</dbReference>
<dbReference type="EMBL" id="LCCZ01000054">
    <property type="protein sequence ID" value="KKS41494.1"/>
    <property type="molecule type" value="Genomic_DNA"/>
</dbReference>
<dbReference type="SUPFAM" id="SSF56112">
    <property type="entry name" value="Protein kinase-like (PK-like)"/>
    <property type="match status" value="1"/>
</dbReference>
<dbReference type="InterPro" id="IPR051678">
    <property type="entry name" value="AGP_Transferase"/>
</dbReference>
<dbReference type="PANTHER" id="PTHR21310">
    <property type="entry name" value="AMINOGLYCOSIDE PHOSPHOTRANSFERASE-RELATED-RELATED"/>
    <property type="match status" value="1"/>
</dbReference>
<feature type="domain" description="Aminoglycoside phosphotransferase" evidence="1">
    <location>
        <begin position="68"/>
        <end position="279"/>
    </location>
</feature>
<accession>A0A0G0YY33</accession>
<organism evidence="2 3">
    <name type="scientific">candidate division CPR1 bacterium GW2011_GWA2_42_17</name>
    <dbReference type="NCBI Taxonomy" id="1618341"/>
    <lineage>
        <taxon>Bacteria</taxon>
        <taxon>candidate division CPR1</taxon>
    </lineage>
</organism>
<evidence type="ECO:0000259" key="1">
    <source>
        <dbReference type="Pfam" id="PF01636"/>
    </source>
</evidence>
<dbReference type="AlphaFoldDB" id="A0A0G0YY33"/>
<dbReference type="InterPro" id="IPR011009">
    <property type="entry name" value="Kinase-like_dom_sf"/>
</dbReference>
<sequence>MPNLIEAIIDKHLPHQPGGYVYQKLEGGISGGSYRIEPVAGDILRNAVVATVIQDASQWWKIETEQSFRKAVQGDPEVLIPQLFDMGFDEIDNQKYAFLFREYIAGEDLDTVLEYELNGDNRNRDVKDLATDLGYRLALLHRHKTSAYGFLGKSGDSPFSQWGNFILNELEAESRLIEELQPDKQIGSLKAGKITAWLPGLHMMIGSHQSYLFSVDSPHLGHGDARFANFIAGSDEHNPWIIKGMIDLEEAVGGDPEIDIAYIENWLHCSSYKKDFYAQSGAFRSGYNQVRSIAPNYPERRLIYHALLSITYLRTVFGFETQEFLRANPRNRDYVEKHAAILKSLAEGNGLEDIELKPL</sequence>
<name>A0A0G0YY33_9BACT</name>
<evidence type="ECO:0000313" key="3">
    <source>
        <dbReference type="Proteomes" id="UP000034875"/>
    </source>
</evidence>
<evidence type="ECO:0000313" key="2">
    <source>
        <dbReference type="EMBL" id="KKS41494.1"/>
    </source>
</evidence>
<proteinExistence type="predicted"/>
<gene>
    <name evidence="2" type="ORF">UV05_C0054G0002</name>
</gene>
<protein>
    <recommendedName>
        <fullName evidence="1">Aminoglycoside phosphotransferase domain-containing protein</fullName>
    </recommendedName>
</protein>
<dbReference type="Pfam" id="PF01636">
    <property type="entry name" value="APH"/>
    <property type="match status" value="1"/>
</dbReference>
<dbReference type="InterPro" id="IPR002575">
    <property type="entry name" value="Aminoglycoside_PTrfase"/>
</dbReference>
<reference evidence="2 3" key="1">
    <citation type="journal article" date="2015" name="Nature">
        <title>rRNA introns, odd ribosomes, and small enigmatic genomes across a large radiation of phyla.</title>
        <authorList>
            <person name="Brown C.T."/>
            <person name="Hug L.A."/>
            <person name="Thomas B.C."/>
            <person name="Sharon I."/>
            <person name="Castelle C.J."/>
            <person name="Singh A."/>
            <person name="Wilkins M.J."/>
            <person name="Williams K.H."/>
            <person name="Banfield J.F."/>
        </authorList>
    </citation>
    <scope>NUCLEOTIDE SEQUENCE [LARGE SCALE GENOMIC DNA]</scope>
</reference>
<comment type="caution">
    <text evidence="2">The sequence shown here is derived from an EMBL/GenBank/DDBJ whole genome shotgun (WGS) entry which is preliminary data.</text>
</comment>